<name>A0A7J9PME3_METMI</name>
<accession>A0A7J9PME3</accession>
<protein>
    <submittedName>
        <fullName evidence="2">Uncharacterized protein</fullName>
    </submittedName>
</protein>
<keyword evidence="1" id="KW-0472">Membrane</keyword>
<feature type="transmembrane region" description="Helical" evidence="1">
    <location>
        <begin position="130"/>
        <end position="149"/>
    </location>
</feature>
<comment type="caution">
    <text evidence="2">The sequence shown here is derived from an EMBL/GenBank/DDBJ whole genome shotgun (WGS) entry which is preliminary data.</text>
</comment>
<feature type="transmembrane region" description="Helical" evidence="1">
    <location>
        <begin position="20"/>
        <end position="38"/>
    </location>
</feature>
<dbReference type="RefSeq" id="WP_181505200.1">
    <property type="nucleotide sequence ID" value="NZ_JACDUO010000002.1"/>
</dbReference>
<evidence type="ECO:0000313" key="3">
    <source>
        <dbReference type="Proteomes" id="UP000567099"/>
    </source>
</evidence>
<feature type="transmembrane region" description="Helical" evidence="1">
    <location>
        <begin position="44"/>
        <end position="77"/>
    </location>
</feature>
<proteinExistence type="predicted"/>
<dbReference type="AlphaFoldDB" id="A0A7J9PME3"/>
<dbReference type="EMBL" id="JACDUO010000002">
    <property type="protein sequence ID" value="MBA2864443.1"/>
    <property type="molecule type" value="Genomic_DNA"/>
</dbReference>
<keyword evidence="1" id="KW-1133">Transmembrane helix</keyword>
<dbReference type="Proteomes" id="UP000567099">
    <property type="component" value="Unassembled WGS sequence"/>
</dbReference>
<evidence type="ECO:0000313" key="2">
    <source>
        <dbReference type="EMBL" id="MBA2864443.1"/>
    </source>
</evidence>
<evidence type="ECO:0000256" key="1">
    <source>
        <dbReference type="SAM" id="Phobius"/>
    </source>
</evidence>
<feature type="transmembrane region" description="Helical" evidence="1">
    <location>
        <begin position="97"/>
        <end position="118"/>
    </location>
</feature>
<gene>
    <name evidence="2" type="ORF">HNP94_001465</name>
</gene>
<reference evidence="2 3" key="1">
    <citation type="submission" date="2020-07" db="EMBL/GenBank/DDBJ databases">
        <title>Genomic Encyclopedia of Type Strains, Phase IV (KMG-V): Genome sequencing to study the core and pangenomes of soil and plant-associated prokaryotes.</title>
        <authorList>
            <person name="Whitman W."/>
        </authorList>
    </citation>
    <scope>NUCLEOTIDE SEQUENCE [LARGE SCALE GENOMIC DNA]</scope>
    <source>
        <strain evidence="2 3">C13</strain>
    </source>
</reference>
<sequence length="156" mass="17513">MIPKEIIHAALNFKTYDWPFKFVFLMVVFGQTTGIMFPELAHTVLWINCMTITILVVGMGCGILWGGVCTILSGTTIGSWKIKNTTKLPGWFRCEDIIAIPASILGILWAINIIWTHIGNYLLSPFENALWVFTSLFIFIISGSYLLSIPRRLPGC</sequence>
<keyword evidence="1" id="KW-0812">Transmembrane</keyword>
<organism evidence="2 3">
    <name type="scientific">Methanococcus maripaludis</name>
    <name type="common">Methanococcus deltae</name>
    <dbReference type="NCBI Taxonomy" id="39152"/>
    <lineage>
        <taxon>Archaea</taxon>
        <taxon>Methanobacteriati</taxon>
        <taxon>Methanobacteriota</taxon>
        <taxon>Methanomada group</taxon>
        <taxon>Methanococci</taxon>
        <taxon>Methanococcales</taxon>
        <taxon>Methanococcaceae</taxon>
        <taxon>Methanococcus</taxon>
    </lineage>
</organism>